<evidence type="ECO:0000256" key="9">
    <source>
        <dbReference type="ARBA" id="ARBA00023014"/>
    </source>
</evidence>
<dbReference type="GO" id="GO:0071949">
    <property type="term" value="F:FAD binding"/>
    <property type="evidence" value="ECO:0007669"/>
    <property type="project" value="InterPro"/>
</dbReference>
<evidence type="ECO:0000256" key="7">
    <source>
        <dbReference type="ARBA" id="ARBA00023002"/>
    </source>
</evidence>
<dbReference type="InterPro" id="IPR016171">
    <property type="entry name" value="Vanillyl_alc_oxidase_C-sub2"/>
</dbReference>
<dbReference type="SUPFAM" id="SSF46548">
    <property type="entry name" value="alpha-helical ferredoxin"/>
    <property type="match status" value="1"/>
</dbReference>
<keyword evidence="4" id="KW-0479">Metal-binding</keyword>
<dbReference type="InterPro" id="IPR016164">
    <property type="entry name" value="FAD-linked_Oxase-like_C"/>
</dbReference>
<dbReference type="Pfam" id="PF01565">
    <property type="entry name" value="FAD_binding_4"/>
    <property type="match status" value="1"/>
</dbReference>
<dbReference type="Pfam" id="PF02754">
    <property type="entry name" value="CCG"/>
    <property type="match status" value="1"/>
</dbReference>
<dbReference type="InterPro" id="IPR004113">
    <property type="entry name" value="FAD-bd_oxidored_4_C"/>
</dbReference>
<dbReference type="GO" id="GO:0046872">
    <property type="term" value="F:metal ion binding"/>
    <property type="evidence" value="ECO:0007669"/>
    <property type="project" value="UniProtKB-KW"/>
</dbReference>
<proteinExistence type="inferred from homology"/>
<dbReference type="GO" id="GO:0051536">
    <property type="term" value="F:iron-sulfur cluster binding"/>
    <property type="evidence" value="ECO:0007669"/>
    <property type="project" value="UniProtKB-KW"/>
</dbReference>
<evidence type="ECO:0000313" key="13">
    <source>
        <dbReference type="EMBL" id="RNM12045.1"/>
    </source>
</evidence>
<name>A0A3N0GHV6_9ACTN</name>
<dbReference type="Gene3D" id="3.30.465.10">
    <property type="match status" value="1"/>
</dbReference>
<dbReference type="PROSITE" id="PS51379">
    <property type="entry name" value="4FE4S_FER_2"/>
    <property type="match status" value="1"/>
</dbReference>
<dbReference type="GO" id="GO:0004458">
    <property type="term" value="F:D-lactate dehydrogenase (cytochrome) activity"/>
    <property type="evidence" value="ECO:0007669"/>
    <property type="project" value="UniProtKB-EC"/>
</dbReference>
<evidence type="ECO:0000313" key="14">
    <source>
        <dbReference type="Proteomes" id="UP000279994"/>
    </source>
</evidence>
<evidence type="ECO:0000256" key="1">
    <source>
        <dbReference type="ARBA" id="ARBA00001974"/>
    </source>
</evidence>
<comment type="similarity">
    <text evidence="2">Belongs to the FAD-binding oxidoreductase/transferase type 4 family.</text>
</comment>
<keyword evidence="3" id="KW-0285">Flavoprotein</keyword>
<accession>A0A3N0GHV6</accession>
<dbReference type="Gene3D" id="3.30.70.2740">
    <property type="match status" value="1"/>
</dbReference>
<dbReference type="PROSITE" id="PS00198">
    <property type="entry name" value="4FE4S_FER_1"/>
    <property type="match status" value="1"/>
</dbReference>
<dbReference type="InterPro" id="IPR017900">
    <property type="entry name" value="4Fe4S_Fe_S_CS"/>
</dbReference>
<evidence type="ECO:0000259" key="11">
    <source>
        <dbReference type="PROSITE" id="PS51379"/>
    </source>
</evidence>
<organism evidence="13 14">
    <name type="scientific">Nocardioides pocheonensis</name>
    <dbReference type="NCBI Taxonomy" id="661485"/>
    <lineage>
        <taxon>Bacteria</taxon>
        <taxon>Bacillati</taxon>
        <taxon>Actinomycetota</taxon>
        <taxon>Actinomycetes</taxon>
        <taxon>Propionibacteriales</taxon>
        <taxon>Nocardioidaceae</taxon>
        <taxon>Nocardioides</taxon>
    </lineage>
</organism>
<dbReference type="InterPro" id="IPR016166">
    <property type="entry name" value="FAD-bd_PCMH"/>
</dbReference>
<evidence type="ECO:0000256" key="5">
    <source>
        <dbReference type="ARBA" id="ARBA00022827"/>
    </source>
</evidence>
<dbReference type="Gene3D" id="1.10.1060.10">
    <property type="entry name" value="Alpha-helical ferredoxin"/>
    <property type="match status" value="1"/>
</dbReference>
<gene>
    <name evidence="13" type="ORF">EFL26_19695</name>
</gene>
<keyword evidence="6" id="KW-0809">Transit peptide</keyword>
<keyword evidence="9" id="KW-0411">Iron-sulfur</keyword>
<comment type="cofactor">
    <cofactor evidence="1">
        <name>FAD</name>
        <dbReference type="ChEBI" id="CHEBI:57692"/>
    </cofactor>
</comment>
<keyword evidence="7" id="KW-0560">Oxidoreductase</keyword>
<dbReference type="InterPro" id="IPR009051">
    <property type="entry name" value="Helical_ferredxn"/>
</dbReference>
<keyword evidence="5" id="KW-0274">FAD</keyword>
<protein>
    <recommendedName>
        <fullName evidence="10">D-lactate dehydrogenase (cytochrome)</fullName>
        <ecNumber evidence="10">1.1.2.4</ecNumber>
    </recommendedName>
</protein>
<dbReference type="InterPro" id="IPR004017">
    <property type="entry name" value="Cys_rich_dom"/>
</dbReference>
<dbReference type="OrthoDB" id="9770306at2"/>
<dbReference type="Proteomes" id="UP000279994">
    <property type="component" value="Unassembled WGS sequence"/>
</dbReference>
<evidence type="ECO:0000256" key="6">
    <source>
        <dbReference type="ARBA" id="ARBA00022946"/>
    </source>
</evidence>
<evidence type="ECO:0000256" key="3">
    <source>
        <dbReference type="ARBA" id="ARBA00022630"/>
    </source>
</evidence>
<dbReference type="InterPro" id="IPR016167">
    <property type="entry name" value="FAD-bd_PCMH_sub1"/>
</dbReference>
<evidence type="ECO:0000256" key="10">
    <source>
        <dbReference type="ARBA" id="ARBA00038897"/>
    </source>
</evidence>
<dbReference type="PROSITE" id="PS51387">
    <property type="entry name" value="FAD_PCMH"/>
    <property type="match status" value="1"/>
</dbReference>
<evidence type="ECO:0000256" key="8">
    <source>
        <dbReference type="ARBA" id="ARBA00023004"/>
    </source>
</evidence>
<feature type="domain" description="FAD-binding PCMH-type" evidence="12">
    <location>
        <begin position="34"/>
        <end position="262"/>
    </location>
</feature>
<evidence type="ECO:0000256" key="2">
    <source>
        <dbReference type="ARBA" id="ARBA00008000"/>
    </source>
</evidence>
<dbReference type="InterPro" id="IPR036318">
    <property type="entry name" value="FAD-bd_PCMH-like_sf"/>
</dbReference>
<reference evidence="13 14" key="1">
    <citation type="submission" date="2018-11" db="EMBL/GenBank/DDBJ databases">
        <authorList>
            <person name="Li F."/>
        </authorList>
    </citation>
    <scope>NUCLEOTIDE SEQUENCE [LARGE SCALE GENOMIC DNA]</scope>
    <source>
        <strain evidence="13 14">Gsoil 818</strain>
    </source>
</reference>
<dbReference type="EMBL" id="RJSF01000046">
    <property type="protein sequence ID" value="RNM12045.1"/>
    <property type="molecule type" value="Genomic_DNA"/>
</dbReference>
<evidence type="ECO:0000259" key="12">
    <source>
        <dbReference type="PROSITE" id="PS51387"/>
    </source>
</evidence>
<dbReference type="Gene3D" id="1.10.45.10">
    <property type="entry name" value="Vanillyl-alcohol Oxidase, Chain A, domain 4"/>
    <property type="match status" value="1"/>
</dbReference>
<dbReference type="RefSeq" id="WP_123224627.1">
    <property type="nucleotide sequence ID" value="NZ_RJSF01000046.1"/>
</dbReference>
<dbReference type="InterPro" id="IPR016169">
    <property type="entry name" value="FAD-bd_PCMH_sub2"/>
</dbReference>
<dbReference type="InterPro" id="IPR017896">
    <property type="entry name" value="4Fe4S_Fe-S-bd"/>
</dbReference>
<dbReference type="Gene3D" id="3.30.43.10">
    <property type="entry name" value="Uridine Diphospho-n-acetylenolpyruvylglucosamine Reductase, domain 2"/>
    <property type="match status" value="1"/>
</dbReference>
<evidence type="ECO:0000256" key="4">
    <source>
        <dbReference type="ARBA" id="ARBA00022723"/>
    </source>
</evidence>
<dbReference type="GO" id="GO:0008720">
    <property type="term" value="F:D-lactate dehydrogenase (NAD+) activity"/>
    <property type="evidence" value="ECO:0007669"/>
    <property type="project" value="TreeGrafter"/>
</dbReference>
<keyword evidence="14" id="KW-1185">Reference proteome</keyword>
<dbReference type="SUPFAM" id="SSF56176">
    <property type="entry name" value="FAD-binding/transporter-associated domain-like"/>
    <property type="match status" value="1"/>
</dbReference>
<dbReference type="AlphaFoldDB" id="A0A3N0GHV6"/>
<dbReference type="PANTHER" id="PTHR11748">
    <property type="entry name" value="D-LACTATE DEHYDROGENASE"/>
    <property type="match status" value="1"/>
</dbReference>
<dbReference type="Pfam" id="PF13183">
    <property type="entry name" value="Fer4_8"/>
    <property type="match status" value="1"/>
</dbReference>
<sequence length="918" mass="95414">MRAASLLISRGVDPTSVRDRALDVAAFAADASHYLLTPQAVVVAQDEAAVAHVLAACTAEGLPVTFRSGGTSLSGQAGTEGVLLDVRRGFRGVDVLEEGGRVRVAPGTTVRAVNAALRPCGRMLGPDPASESACTIGGVVANNSSGMVCGTAGNAYHTLDSLRLVLPSGTVVDTSLPDADARLAQEEPALHAGLLRLRDTIRGDTIMRAEVERLFAIKNTMGYGVNSFLDHDLSADLLAHLVVGSEGTLAFVSSATFRTLPVRAYASTGLLVLPDLAAATSMLPDLVASGAAAIELLDTRSLQVAARNARAVPALTDVQLVSQAALLVEFQAESGAQLEAMVTAAAPLLGGVKPTSDPATRANLWHVRKGLYASVAGARRPGTTALLEDVAVPVTALADACGDLDKLFTAHGYDADDAVTFGHAKDGNIHFMITEDFSTAAGVARYAAFTEDMVDVVLSHGGTLKAEHGTGRVMAPYVERQYGAALHGIMRELKALCDPSGVLNPGVVLTADPQAHLRHLKTARPVETEVDRCVECGFCEPVCPSRDLTLTPRQRIVARRAEAALRVSGQHAEAEAIAADYTYDGVETCAADGMCQTACPVGIDTGTLVRRLRAAGQKPTAQSIGRISASHWAGATAIATRGVSAARAVPSLGTAASRAGRRVLGDEVVPLWSSDLPGGGPRRRPLVDTTAEIVLLPSCTGEMFGGGHSATSAFLTLCRRAGVRVTVPDEVTSLCCGMPWSSKGLTDGATAMSVILHDALERATRGGSVPVVSDAASCSEGLAKTLADGPFSVEDAVPFTARILLPRLTPRRMVRSLALHPTCSSTRSGSNDALHMLAAAVAEHVFVPPSWGCCAFAGDRGMLHPELTASATAQQAAEVRAYGADAHASCNRTCELGMSRAVGAAYRHILTLLEVSTR</sequence>
<dbReference type="Pfam" id="PF02913">
    <property type="entry name" value="FAD-oxidase_C"/>
    <property type="match status" value="1"/>
</dbReference>
<dbReference type="SUPFAM" id="SSF55103">
    <property type="entry name" value="FAD-linked oxidases, C-terminal domain"/>
    <property type="match status" value="1"/>
</dbReference>
<dbReference type="PANTHER" id="PTHR11748:SF111">
    <property type="entry name" value="D-LACTATE DEHYDROGENASE, MITOCHONDRIAL-RELATED"/>
    <property type="match status" value="1"/>
</dbReference>
<dbReference type="InterPro" id="IPR006094">
    <property type="entry name" value="Oxid_FAD_bind_N"/>
</dbReference>
<feature type="domain" description="4Fe-4S ferredoxin-type" evidence="11">
    <location>
        <begin position="524"/>
        <end position="553"/>
    </location>
</feature>
<comment type="caution">
    <text evidence="13">The sequence shown here is derived from an EMBL/GenBank/DDBJ whole genome shotgun (WGS) entry which is preliminary data.</text>
</comment>
<dbReference type="GO" id="GO:1903457">
    <property type="term" value="P:lactate catabolic process"/>
    <property type="evidence" value="ECO:0007669"/>
    <property type="project" value="TreeGrafter"/>
</dbReference>
<dbReference type="EC" id="1.1.2.4" evidence="10"/>
<keyword evidence="8" id="KW-0408">Iron</keyword>